<dbReference type="FunFam" id="1.20.1280.290:FF:000001">
    <property type="entry name" value="Bidirectional sugar transporter SWEET"/>
    <property type="match status" value="1"/>
</dbReference>
<accession>A0ABC8TVQ6</accession>
<dbReference type="GO" id="GO:0005886">
    <property type="term" value="C:plasma membrane"/>
    <property type="evidence" value="ECO:0007669"/>
    <property type="project" value="UniProtKB-SubCell"/>
</dbReference>
<keyword evidence="3 10" id="KW-0813">Transport</keyword>
<protein>
    <recommendedName>
        <fullName evidence="10">Bidirectional sugar transporter SWEET</fullName>
    </recommendedName>
</protein>
<keyword evidence="5 10" id="KW-0762">Sugar transport</keyword>
<evidence type="ECO:0000256" key="3">
    <source>
        <dbReference type="ARBA" id="ARBA00022448"/>
    </source>
</evidence>
<dbReference type="FunFam" id="1.20.1280.290:FF:000003">
    <property type="entry name" value="Bidirectional sugar transporter SWEET"/>
    <property type="match status" value="1"/>
</dbReference>
<organism evidence="12 13">
    <name type="scientific">Ilex paraguariensis</name>
    <name type="common">yerba mate</name>
    <dbReference type="NCBI Taxonomy" id="185542"/>
    <lineage>
        <taxon>Eukaryota</taxon>
        <taxon>Viridiplantae</taxon>
        <taxon>Streptophyta</taxon>
        <taxon>Embryophyta</taxon>
        <taxon>Tracheophyta</taxon>
        <taxon>Spermatophyta</taxon>
        <taxon>Magnoliopsida</taxon>
        <taxon>eudicotyledons</taxon>
        <taxon>Gunneridae</taxon>
        <taxon>Pentapetalae</taxon>
        <taxon>asterids</taxon>
        <taxon>campanulids</taxon>
        <taxon>Aquifoliales</taxon>
        <taxon>Aquifoliaceae</taxon>
        <taxon>Ilex</taxon>
    </lineage>
</organism>
<dbReference type="Gene3D" id="1.20.1280.290">
    <property type="match status" value="2"/>
</dbReference>
<feature type="transmembrane region" description="Helical" evidence="10">
    <location>
        <begin position="165"/>
        <end position="187"/>
    </location>
</feature>
<evidence type="ECO:0000313" key="12">
    <source>
        <dbReference type="EMBL" id="CAK9171916.1"/>
    </source>
</evidence>
<evidence type="ECO:0000256" key="11">
    <source>
        <dbReference type="SAM" id="MobiDB-lite"/>
    </source>
</evidence>
<evidence type="ECO:0000256" key="9">
    <source>
        <dbReference type="ARBA" id="ARBA00023136"/>
    </source>
</evidence>
<name>A0ABC8TVQ6_9AQUA</name>
<evidence type="ECO:0000256" key="2">
    <source>
        <dbReference type="ARBA" id="ARBA00007809"/>
    </source>
</evidence>
<comment type="caution">
    <text evidence="12">The sequence shown here is derived from an EMBL/GenBank/DDBJ whole genome shotgun (WGS) entry which is preliminary data.</text>
</comment>
<comment type="similarity">
    <text evidence="2 10">Belongs to the SWEET sugar transporter family.</text>
</comment>
<keyword evidence="7" id="KW-0677">Repeat</keyword>
<feature type="transmembrane region" description="Helical" evidence="10">
    <location>
        <begin position="106"/>
        <end position="126"/>
    </location>
</feature>
<feature type="transmembrane region" description="Helical" evidence="10">
    <location>
        <begin position="48"/>
        <end position="65"/>
    </location>
</feature>
<dbReference type="InterPro" id="IPR004316">
    <property type="entry name" value="SWEET_rpt"/>
</dbReference>
<feature type="region of interest" description="Disordered" evidence="11">
    <location>
        <begin position="248"/>
        <end position="278"/>
    </location>
</feature>
<dbReference type="Proteomes" id="UP001642360">
    <property type="component" value="Unassembled WGS sequence"/>
</dbReference>
<feature type="transmembrane region" description="Helical" evidence="10">
    <location>
        <begin position="6"/>
        <end position="28"/>
    </location>
</feature>
<evidence type="ECO:0000256" key="4">
    <source>
        <dbReference type="ARBA" id="ARBA00022475"/>
    </source>
</evidence>
<dbReference type="PANTHER" id="PTHR10791:SF222">
    <property type="entry name" value="BIDIRECTIONAL SUGAR TRANSPORTER SWEET15"/>
    <property type="match status" value="1"/>
</dbReference>
<evidence type="ECO:0000256" key="6">
    <source>
        <dbReference type="ARBA" id="ARBA00022692"/>
    </source>
</evidence>
<keyword evidence="8 10" id="KW-1133">Transmembrane helix</keyword>
<sequence length="278" mass="31025">MAIFDHHHPWLFTVGILGNIISICVYLAPMPTFARICKSKSTLGFQSLPYVVALFAAMLWMYYAMLKKDAVLLISINSFGCVVETIYVVIYLVYASKEAKNYTAKLLASMNVGLFSAIFLLTFFLVKSSHRVLVVGWICVAVSVSAYAAPLSIVFQVVRTRSVEFMPFTLSFFLTVGAVTWFGYGLLLRDICVALPNSLGFFLGLLQMLLYGIYRNAQKVVEEKKQQEHIMNIGMIGGGIPEIHSFDHSQQRGRDNHTTVAASQREEPGGQMNLQIPD</sequence>
<dbReference type="Pfam" id="PF03083">
    <property type="entry name" value="MtN3_slv"/>
    <property type="match status" value="2"/>
</dbReference>
<evidence type="ECO:0000256" key="10">
    <source>
        <dbReference type="RuleBase" id="RU910715"/>
    </source>
</evidence>
<dbReference type="PANTHER" id="PTHR10791">
    <property type="entry name" value="RAG1-ACTIVATING PROTEIN 1"/>
    <property type="match status" value="1"/>
</dbReference>
<feature type="compositionally biased region" description="Basic and acidic residues" evidence="11">
    <location>
        <begin position="248"/>
        <end position="257"/>
    </location>
</feature>
<gene>
    <name evidence="12" type="ORF">ILEXP_LOCUS41535</name>
</gene>
<keyword evidence="4" id="KW-1003">Cell membrane</keyword>
<evidence type="ECO:0000256" key="5">
    <source>
        <dbReference type="ARBA" id="ARBA00022597"/>
    </source>
</evidence>
<dbReference type="AlphaFoldDB" id="A0ABC8TVQ6"/>
<feature type="transmembrane region" description="Helical" evidence="10">
    <location>
        <begin position="132"/>
        <end position="158"/>
    </location>
</feature>
<proteinExistence type="inferred from homology"/>
<evidence type="ECO:0000256" key="1">
    <source>
        <dbReference type="ARBA" id="ARBA00004651"/>
    </source>
</evidence>
<keyword evidence="13" id="KW-1185">Reference proteome</keyword>
<comment type="subcellular location">
    <subcellularLocation>
        <location evidence="1 10">Cell membrane</location>
        <topology evidence="1 10">Multi-pass membrane protein</topology>
    </subcellularLocation>
</comment>
<evidence type="ECO:0000313" key="13">
    <source>
        <dbReference type="Proteomes" id="UP001642360"/>
    </source>
</evidence>
<evidence type="ECO:0000256" key="8">
    <source>
        <dbReference type="ARBA" id="ARBA00022989"/>
    </source>
</evidence>
<feature type="transmembrane region" description="Helical" evidence="10">
    <location>
        <begin position="193"/>
        <end position="214"/>
    </location>
</feature>
<reference evidence="12 13" key="1">
    <citation type="submission" date="2024-02" db="EMBL/GenBank/DDBJ databases">
        <authorList>
            <person name="Vignale AGUSTIN F."/>
            <person name="Sosa J E."/>
            <person name="Modenutti C."/>
        </authorList>
    </citation>
    <scope>NUCLEOTIDE SEQUENCE [LARGE SCALE GENOMIC DNA]</scope>
</reference>
<feature type="transmembrane region" description="Helical" evidence="10">
    <location>
        <begin position="71"/>
        <end position="94"/>
    </location>
</feature>
<keyword evidence="9 10" id="KW-0472">Membrane</keyword>
<keyword evidence="6 10" id="KW-0812">Transmembrane</keyword>
<dbReference type="InterPro" id="IPR047664">
    <property type="entry name" value="SWEET"/>
</dbReference>
<comment type="function">
    <text evidence="10">Mediates both low-affinity uptake and efflux of sugar across the membrane.</text>
</comment>
<evidence type="ECO:0000256" key="7">
    <source>
        <dbReference type="ARBA" id="ARBA00022737"/>
    </source>
</evidence>
<dbReference type="EMBL" id="CAUOFW020005869">
    <property type="protein sequence ID" value="CAK9171916.1"/>
    <property type="molecule type" value="Genomic_DNA"/>
</dbReference>